<dbReference type="Pfam" id="PF13962">
    <property type="entry name" value="PGG"/>
    <property type="match status" value="1"/>
</dbReference>
<dbReference type="InterPro" id="IPR026961">
    <property type="entry name" value="PGG_dom"/>
</dbReference>
<dbReference type="Pfam" id="PF12796">
    <property type="entry name" value="Ank_2"/>
    <property type="match status" value="2"/>
</dbReference>
<evidence type="ECO:0000256" key="6">
    <source>
        <dbReference type="ARBA" id="ARBA00023136"/>
    </source>
</evidence>
<feature type="transmembrane region" description="Helical" evidence="8">
    <location>
        <begin position="452"/>
        <end position="477"/>
    </location>
</feature>
<keyword evidence="11" id="KW-1185">Reference proteome</keyword>
<evidence type="ECO:0000256" key="3">
    <source>
        <dbReference type="ARBA" id="ARBA00022737"/>
    </source>
</evidence>
<feature type="repeat" description="ANK" evidence="7">
    <location>
        <begin position="274"/>
        <end position="307"/>
    </location>
</feature>
<dbReference type="GO" id="GO:0005886">
    <property type="term" value="C:plasma membrane"/>
    <property type="evidence" value="ECO:0007669"/>
    <property type="project" value="TreeGrafter"/>
</dbReference>
<dbReference type="Proteomes" id="UP000636709">
    <property type="component" value="Unassembled WGS sequence"/>
</dbReference>
<dbReference type="PANTHER" id="PTHR24186:SF50">
    <property type="entry name" value="ANKYRIN REPEAT-CONTAINING PROTEIN ITN1-LIKE ISOFORM X1"/>
    <property type="match status" value="1"/>
</dbReference>
<evidence type="ECO:0000259" key="9">
    <source>
        <dbReference type="Pfam" id="PF13962"/>
    </source>
</evidence>
<name>A0A835E447_9POAL</name>
<dbReference type="OrthoDB" id="1847170at2759"/>
<dbReference type="PANTHER" id="PTHR24186">
    <property type="entry name" value="PROTEIN PHOSPHATASE 1 REGULATORY SUBUNIT"/>
    <property type="match status" value="1"/>
</dbReference>
<evidence type="ECO:0000256" key="7">
    <source>
        <dbReference type="PROSITE-ProRule" id="PRU00023"/>
    </source>
</evidence>
<keyword evidence="6 8" id="KW-0472">Membrane</keyword>
<keyword evidence="4 8" id="KW-1133">Transmembrane helix</keyword>
<dbReference type="PROSITE" id="PS50088">
    <property type="entry name" value="ANK_REPEAT"/>
    <property type="match status" value="2"/>
</dbReference>
<dbReference type="Gene3D" id="1.25.40.20">
    <property type="entry name" value="Ankyrin repeat-containing domain"/>
    <property type="match status" value="2"/>
</dbReference>
<dbReference type="SUPFAM" id="SSF48403">
    <property type="entry name" value="Ankyrin repeat"/>
    <property type="match status" value="1"/>
</dbReference>
<dbReference type="PROSITE" id="PS50297">
    <property type="entry name" value="ANK_REP_REGION"/>
    <property type="match status" value="2"/>
</dbReference>
<organism evidence="10 11">
    <name type="scientific">Digitaria exilis</name>
    <dbReference type="NCBI Taxonomy" id="1010633"/>
    <lineage>
        <taxon>Eukaryota</taxon>
        <taxon>Viridiplantae</taxon>
        <taxon>Streptophyta</taxon>
        <taxon>Embryophyta</taxon>
        <taxon>Tracheophyta</taxon>
        <taxon>Spermatophyta</taxon>
        <taxon>Magnoliopsida</taxon>
        <taxon>Liliopsida</taxon>
        <taxon>Poales</taxon>
        <taxon>Poaceae</taxon>
        <taxon>PACMAD clade</taxon>
        <taxon>Panicoideae</taxon>
        <taxon>Panicodae</taxon>
        <taxon>Paniceae</taxon>
        <taxon>Anthephorinae</taxon>
        <taxon>Digitaria</taxon>
    </lineage>
</organism>
<sequence>MDRHLLFAPINRGDTPLHYAVRAGNSKMVSCLIGLANSGDGCSSTVTNLLRMMNDRKETALHDAVRTGNKHMVELLLNIDPALARFPEEGSSPLYLAILLEKSIIVQTLYDKDRYNLSYAGANGQNALHAAVLRGPGTRFAPSIFQFTKDLLERSDGLTIQRDENGSTPLHFAAARLGHWWKPSLVCSQVLNANPYALFQSDHEGLYPIHVAASVGAKGNIVKFLEKCPSSAFLCDAKGRTFLHVAVEKRQAEIVRYACRNQSLKQILNMQDSDGNTALHLAVQSGNIVIFCALLGNRQVKLSVTNGKGQTPLDTSTYKITQGLYCVQTSEENIHFALTTAGARSGAIRQDHFHELELDDEGKEIEKVKDTTQTLAIASVLIATVTFGATFALPGGYRADDHNNGGTPTLAGRYTFDAFMIANALAFISSAIATIGLMRSGSPLFKPQSRKFYLGIVFHFMETSVTCLFAAFALGVYMVLAPVAQKTALQFASSVLLLCYATKQNVG</sequence>
<keyword evidence="5 7" id="KW-0040">ANK repeat</keyword>
<feature type="transmembrane region" description="Helical" evidence="8">
    <location>
        <begin position="375"/>
        <end position="398"/>
    </location>
</feature>
<feature type="domain" description="PGG" evidence="9">
    <location>
        <begin position="366"/>
        <end position="479"/>
    </location>
</feature>
<comment type="caution">
    <text evidence="10">The sequence shown here is derived from an EMBL/GenBank/DDBJ whole genome shotgun (WGS) entry which is preliminary data.</text>
</comment>
<dbReference type="AlphaFoldDB" id="A0A835E447"/>
<dbReference type="EMBL" id="JACEFO010002380">
    <property type="protein sequence ID" value="KAF8662612.1"/>
    <property type="molecule type" value="Genomic_DNA"/>
</dbReference>
<dbReference type="SMART" id="SM00248">
    <property type="entry name" value="ANK"/>
    <property type="match status" value="7"/>
</dbReference>
<evidence type="ECO:0000313" key="10">
    <source>
        <dbReference type="EMBL" id="KAF8662612.1"/>
    </source>
</evidence>
<evidence type="ECO:0000313" key="11">
    <source>
        <dbReference type="Proteomes" id="UP000636709"/>
    </source>
</evidence>
<feature type="transmembrane region" description="Helical" evidence="8">
    <location>
        <begin position="418"/>
        <end position="440"/>
    </location>
</feature>
<keyword evidence="3" id="KW-0677">Repeat</keyword>
<keyword evidence="2 8" id="KW-0812">Transmembrane</keyword>
<evidence type="ECO:0000256" key="4">
    <source>
        <dbReference type="ARBA" id="ARBA00022989"/>
    </source>
</evidence>
<evidence type="ECO:0000256" key="5">
    <source>
        <dbReference type="ARBA" id="ARBA00023043"/>
    </source>
</evidence>
<dbReference type="InterPro" id="IPR002110">
    <property type="entry name" value="Ankyrin_rpt"/>
</dbReference>
<dbReference type="InterPro" id="IPR036770">
    <property type="entry name" value="Ankyrin_rpt-contain_sf"/>
</dbReference>
<reference evidence="10" key="1">
    <citation type="submission" date="2020-07" db="EMBL/GenBank/DDBJ databases">
        <title>Genome sequence and genetic diversity analysis of an under-domesticated orphan crop, white fonio (Digitaria exilis).</title>
        <authorList>
            <person name="Bennetzen J.L."/>
            <person name="Chen S."/>
            <person name="Ma X."/>
            <person name="Wang X."/>
            <person name="Yssel A.E.J."/>
            <person name="Chaluvadi S.R."/>
            <person name="Johnson M."/>
            <person name="Gangashetty P."/>
            <person name="Hamidou F."/>
            <person name="Sanogo M.D."/>
            <person name="Zwaenepoel A."/>
            <person name="Wallace J."/>
            <person name="Van De Peer Y."/>
            <person name="Van Deynze A."/>
        </authorList>
    </citation>
    <scope>NUCLEOTIDE SEQUENCE</scope>
    <source>
        <tissue evidence="10">Leaves</tissue>
    </source>
</reference>
<gene>
    <name evidence="10" type="ORF">HU200_056213</name>
</gene>
<comment type="subcellular location">
    <subcellularLocation>
        <location evidence="1">Membrane</location>
        <topology evidence="1">Multi-pass membrane protein</topology>
    </subcellularLocation>
</comment>
<protein>
    <recommendedName>
        <fullName evidence="9">PGG domain-containing protein</fullName>
    </recommendedName>
</protein>
<proteinExistence type="predicted"/>
<feature type="repeat" description="ANK" evidence="7">
    <location>
        <begin position="12"/>
        <end position="33"/>
    </location>
</feature>
<evidence type="ECO:0000256" key="8">
    <source>
        <dbReference type="SAM" id="Phobius"/>
    </source>
</evidence>
<evidence type="ECO:0000256" key="2">
    <source>
        <dbReference type="ARBA" id="ARBA00022692"/>
    </source>
</evidence>
<accession>A0A835E447</accession>
<evidence type="ECO:0000256" key="1">
    <source>
        <dbReference type="ARBA" id="ARBA00004141"/>
    </source>
</evidence>